<dbReference type="GO" id="GO:0008270">
    <property type="term" value="F:zinc ion binding"/>
    <property type="evidence" value="ECO:0007669"/>
    <property type="project" value="UniProtKB-KW"/>
</dbReference>
<dbReference type="Pfam" id="PF00564">
    <property type="entry name" value="PB1"/>
    <property type="match status" value="1"/>
</dbReference>
<reference evidence="9" key="1">
    <citation type="submission" date="2021-02" db="EMBL/GenBank/DDBJ databases">
        <authorList>
            <person name="Nowell W R."/>
        </authorList>
    </citation>
    <scope>NUCLEOTIDE SEQUENCE</scope>
</reference>
<gene>
    <name evidence="8" type="ORF">EDS130_LOCUS35241</name>
    <name evidence="9" type="ORF">XAT740_LOCUS50946</name>
</gene>
<dbReference type="GO" id="GO:0044753">
    <property type="term" value="C:amphisome"/>
    <property type="evidence" value="ECO:0007669"/>
    <property type="project" value="TreeGrafter"/>
</dbReference>
<dbReference type="GO" id="GO:0016235">
    <property type="term" value="C:aggresome"/>
    <property type="evidence" value="ECO:0007669"/>
    <property type="project" value="TreeGrafter"/>
</dbReference>
<keyword evidence="3" id="KW-0862">Zinc</keyword>
<dbReference type="Proteomes" id="UP000663852">
    <property type="component" value="Unassembled WGS sequence"/>
</dbReference>
<evidence type="ECO:0008006" key="11">
    <source>
        <dbReference type="Google" id="ProtNLM"/>
    </source>
</evidence>
<keyword evidence="1" id="KW-0479">Metal-binding</keyword>
<dbReference type="CDD" id="cd02340">
    <property type="entry name" value="ZZ_NBR1_like"/>
    <property type="match status" value="1"/>
</dbReference>
<evidence type="ECO:0000256" key="1">
    <source>
        <dbReference type="ARBA" id="ARBA00022723"/>
    </source>
</evidence>
<evidence type="ECO:0000256" key="4">
    <source>
        <dbReference type="PROSITE-ProRule" id="PRU00228"/>
    </source>
</evidence>
<evidence type="ECO:0000313" key="9">
    <source>
        <dbReference type="EMBL" id="CAF1626248.1"/>
    </source>
</evidence>
<keyword evidence="10" id="KW-1185">Reference proteome</keyword>
<dbReference type="GO" id="GO:0070530">
    <property type="term" value="F:K63-linked polyubiquitin modification-dependent protein binding"/>
    <property type="evidence" value="ECO:0007669"/>
    <property type="project" value="TreeGrafter"/>
</dbReference>
<dbReference type="PROSITE" id="PS50135">
    <property type="entry name" value="ZF_ZZ_2"/>
    <property type="match status" value="1"/>
</dbReference>
<feature type="region of interest" description="Disordered" evidence="5">
    <location>
        <begin position="261"/>
        <end position="299"/>
    </location>
</feature>
<feature type="domain" description="ZZ-type" evidence="6">
    <location>
        <begin position="112"/>
        <end position="162"/>
    </location>
</feature>
<dbReference type="PROSITE" id="PS01357">
    <property type="entry name" value="ZF_ZZ_1"/>
    <property type="match status" value="1"/>
</dbReference>
<dbReference type="GO" id="GO:0007032">
    <property type="term" value="P:endosome organization"/>
    <property type="evidence" value="ECO:0007669"/>
    <property type="project" value="TreeGrafter"/>
</dbReference>
<dbReference type="PANTHER" id="PTHR15090">
    <property type="entry name" value="SEQUESTOSOME 1-RELATED"/>
    <property type="match status" value="1"/>
</dbReference>
<dbReference type="AlphaFoldDB" id="A0A816CPM7"/>
<proteinExistence type="predicted"/>
<dbReference type="InterPro" id="IPR000270">
    <property type="entry name" value="PB1_dom"/>
</dbReference>
<evidence type="ECO:0000256" key="3">
    <source>
        <dbReference type="ARBA" id="ARBA00022833"/>
    </source>
</evidence>
<dbReference type="SUPFAM" id="SSF54277">
    <property type="entry name" value="CAD &amp; PB1 domains"/>
    <property type="match status" value="1"/>
</dbReference>
<dbReference type="PROSITE" id="PS51745">
    <property type="entry name" value="PB1"/>
    <property type="match status" value="1"/>
</dbReference>
<feature type="domain" description="PB1" evidence="7">
    <location>
        <begin position="4"/>
        <end position="95"/>
    </location>
</feature>
<dbReference type="EMBL" id="CAJNOR010007962">
    <property type="protein sequence ID" value="CAF1626248.1"/>
    <property type="molecule type" value="Genomic_DNA"/>
</dbReference>
<dbReference type="Gene3D" id="1.10.8.10">
    <property type="entry name" value="DNA helicase RuvA subunit, C-terminal domain"/>
    <property type="match status" value="1"/>
</dbReference>
<dbReference type="Gene3D" id="3.10.20.90">
    <property type="entry name" value="Phosphatidylinositol 3-kinase Catalytic Subunit, Chain A, domain 1"/>
    <property type="match status" value="1"/>
</dbReference>
<dbReference type="GO" id="GO:0000423">
    <property type="term" value="P:mitophagy"/>
    <property type="evidence" value="ECO:0007669"/>
    <property type="project" value="TreeGrafter"/>
</dbReference>
<dbReference type="PANTHER" id="PTHR15090:SF0">
    <property type="entry name" value="SEQUESTOSOME-1"/>
    <property type="match status" value="1"/>
</dbReference>
<evidence type="ECO:0000313" key="8">
    <source>
        <dbReference type="EMBL" id="CAF1386716.1"/>
    </source>
</evidence>
<dbReference type="EMBL" id="CAJNOJ010000306">
    <property type="protein sequence ID" value="CAF1386716.1"/>
    <property type="molecule type" value="Genomic_DNA"/>
</dbReference>
<dbReference type="GO" id="GO:0035973">
    <property type="term" value="P:aggrephagy"/>
    <property type="evidence" value="ECO:0007669"/>
    <property type="project" value="TreeGrafter"/>
</dbReference>
<evidence type="ECO:0000256" key="5">
    <source>
        <dbReference type="SAM" id="MobiDB-lite"/>
    </source>
</evidence>
<dbReference type="FunFam" id="3.30.60.90:FF:000016">
    <property type="entry name" value="Refractory to sigma P"/>
    <property type="match status" value="1"/>
</dbReference>
<protein>
    <recommendedName>
        <fullName evidence="11">Sequestosome-1</fullName>
    </recommendedName>
</protein>
<dbReference type="Proteomes" id="UP000663828">
    <property type="component" value="Unassembled WGS sequence"/>
</dbReference>
<feature type="compositionally biased region" description="Polar residues" evidence="5">
    <location>
        <begin position="269"/>
        <end position="299"/>
    </location>
</feature>
<keyword evidence="2 4" id="KW-0863">Zinc-finger</keyword>
<dbReference type="Pfam" id="PF00569">
    <property type="entry name" value="ZZ"/>
    <property type="match status" value="1"/>
</dbReference>
<dbReference type="GO" id="GO:0005080">
    <property type="term" value="F:protein kinase C binding"/>
    <property type="evidence" value="ECO:0007669"/>
    <property type="project" value="TreeGrafter"/>
</dbReference>
<evidence type="ECO:0000259" key="6">
    <source>
        <dbReference type="PROSITE" id="PS50135"/>
    </source>
</evidence>
<dbReference type="SMART" id="SM00666">
    <property type="entry name" value="PB1"/>
    <property type="match status" value="1"/>
</dbReference>
<name>A0A816CPM7_ADIRI</name>
<dbReference type="OrthoDB" id="441278at2759"/>
<dbReference type="Gene3D" id="3.30.60.90">
    <property type="match status" value="1"/>
</dbReference>
<dbReference type="SUPFAM" id="SSF46934">
    <property type="entry name" value="UBA-like"/>
    <property type="match status" value="1"/>
</dbReference>
<comment type="caution">
    <text evidence="9">The sequence shown here is derived from an EMBL/GenBank/DDBJ whole genome shotgun (WGS) entry which is preliminary data.</text>
</comment>
<dbReference type="InterPro" id="IPR009060">
    <property type="entry name" value="UBA-like_sf"/>
</dbReference>
<sequence>MTSPYFVKVYFTKQQQQQQPEIRRFAIDISPENNIYQELCAKIATLQPDIQLHGFTLQYIDDESERITFSSTEELRSAISTNKDTNTLKIFVTANQPAATTASGTTSNKEQHVGVDCDGCEGPIFGVRYKCVVCPNYDLCENCSSTGLHSEHNMIKISKASNFYHPYGFRQHHRRQRFSHPTSTPSTPPFTPNGSFFEQIQTQIPQWLPNREHAAHLRTHMQHHFDNIKTQTQTQMQHSRHYLENVGQYIQQALSPLGIDCDFRVDGQPPSTSGNPGQSEASTASQTANATETDQQQNGISSILNMFRSSTTVNPTSTSTEPSNLPEKNVEECVEKLKAMGFDEVDESLIELIREKQGDLNSVLDEMSTRRP</sequence>
<dbReference type="InterPro" id="IPR000433">
    <property type="entry name" value="Znf_ZZ"/>
</dbReference>
<organism evidence="9 10">
    <name type="scientific">Adineta ricciae</name>
    <name type="common">Rotifer</name>
    <dbReference type="NCBI Taxonomy" id="249248"/>
    <lineage>
        <taxon>Eukaryota</taxon>
        <taxon>Metazoa</taxon>
        <taxon>Spiralia</taxon>
        <taxon>Gnathifera</taxon>
        <taxon>Rotifera</taxon>
        <taxon>Eurotatoria</taxon>
        <taxon>Bdelloidea</taxon>
        <taxon>Adinetida</taxon>
        <taxon>Adinetidae</taxon>
        <taxon>Adineta</taxon>
    </lineage>
</organism>
<accession>A0A816CPM7</accession>
<dbReference type="InterPro" id="IPR053793">
    <property type="entry name" value="PB1-like"/>
</dbReference>
<dbReference type="SMART" id="SM00291">
    <property type="entry name" value="ZnF_ZZ"/>
    <property type="match status" value="1"/>
</dbReference>
<evidence type="ECO:0000313" key="10">
    <source>
        <dbReference type="Proteomes" id="UP000663828"/>
    </source>
</evidence>
<dbReference type="InterPro" id="IPR052260">
    <property type="entry name" value="Autophagy_Rcpt_SigReg"/>
</dbReference>
<dbReference type="SUPFAM" id="SSF57850">
    <property type="entry name" value="RING/U-box"/>
    <property type="match status" value="1"/>
</dbReference>
<evidence type="ECO:0000256" key="2">
    <source>
        <dbReference type="ARBA" id="ARBA00022771"/>
    </source>
</evidence>
<evidence type="ECO:0000259" key="7">
    <source>
        <dbReference type="PROSITE" id="PS51745"/>
    </source>
</evidence>
<dbReference type="InterPro" id="IPR043145">
    <property type="entry name" value="Znf_ZZ_sf"/>
</dbReference>